<sequence>MTGRQDIVVSDDQIQVVVNRQNSQRPQQLYRNLQRLGIRNVHFIPFVGT</sequence>
<proteinExistence type="predicted"/>
<gene>
    <name evidence="1" type="ORF">NCTC8261_00063</name>
</gene>
<organism evidence="1 2">
    <name type="scientific">Salmonella enterica I</name>
    <dbReference type="NCBI Taxonomy" id="59201"/>
    <lineage>
        <taxon>Bacteria</taxon>
        <taxon>Pseudomonadati</taxon>
        <taxon>Pseudomonadota</taxon>
        <taxon>Gammaproteobacteria</taxon>
        <taxon>Enterobacterales</taxon>
        <taxon>Enterobacteriaceae</taxon>
        <taxon>Salmonella</taxon>
    </lineage>
</organism>
<dbReference type="Proteomes" id="UP000254712">
    <property type="component" value="Unassembled WGS sequence"/>
</dbReference>
<reference evidence="1 2" key="1">
    <citation type="submission" date="2018-06" db="EMBL/GenBank/DDBJ databases">
        <authorList>
            <consortium name="Pathogen Informatics"/>
            <person name="Doyle S."/>
        </authorList>
    </citation>
    <scope>NUCLEOTIDE SEQUENCE [LARGE SCALE GENOMIC DNA]</scope>
    <source>
        <strain evidence="1 2">NCTC8261</strain>
    </source>
</reference>
<evidence type="ECO:0000313" key="2">
    <source>
        <dbReference type="Proteomes" id="UP000254712"/>
    </source>
</evidence>
<protein>
    <submittedName>
        <fullName evidence="1">F165</fullName>
    </submittedName>
</protein>
<dbReference type="EMBL" id="UGXT01000002">
    <property type="protein sequence ID" value="SUH33896.1"/>
    <property type="molecule type" value="Genomic_DNA"/>
</dbReference>
<evidence type="ECO:0000313" key="1">
    <source>
        <dbReference type="EMBL" id="SUH33896.1"/>
    </source>
</evidence>
<accession>A0A379WKH3</accession>
<name>A0A379WKH3_SALET</name>
<dbReference type="AlphaFoldDB" id="A0A379WKH3"/>